<accession>A0A6C0HEA3</accession>
<name>A0A6C0HEA3_9ZZZZ</name>
<proteinExistence type="predicted"/>
<dbReference type="EMBL" id="MN739943">
    <property type="protein sequence ID" value="QHT78962.1"/>
    <property type="molecule type" value="Genomic_DNA"/>
</dbReference>
<dbReference type="AlphaFoldDB" id="A0A6C0HEA3"/>
<sequence length="477" mass="55798">MGYNELEKHLHYKKQYREYDLYWGIGIEEETYMQFSKPVQVAVPILQGSHNHERYSVKYFSNYKPFYKDALISLFPDTSGCIPLPLFLNAHAFNKMDISGNHKTTYEKVPKVNPRFTGKTFFESLKEYKPRIPICNILTLCNIPKSFISIFESSCTFDGDSIEFITQDFYKNRVCYVLQELISTKYELLECINNFLREKNVHKEKGFLMYPQINPGFTIMYTNPSNVAMFNNGTYHINITLPSLLGKNDKNGVPVLLHPTIFMKEHRRFIRYIQWLEPFIIAVYGTKDPLSVVSDMYTKSSQRCAISRYIGIGTYDTNLMLTGKILTNPVCEIRGSKNDFWWYNVYHKTSGYLPLEELGMDINYKKHYNHGVEIRFLDWFPETKLQELISFFINLADASLEIESEPDEAIMNKVWNGFVVSMLQNGPEYKISDEIISIYSKLLCIPLHSDSIHNVFICIQNQLKKKYKNSLCARYML</sequence>
<evidence type="ECO:0000313" key="1">
    <source>
        <dbReference type="EMBL" id="QHT78962.1"/>
    </source>
</evidence>
<protein>
    <submittedName>
        <fullName evidence="1">Uncharacterized protein</fullName>
    </submittedName>
</protein>
<reference evidence="1" key="1">
    <citation type="journal article" date="2020" name="Nature">
        <title>Giant virus diversity and host interactions through global metagenomics.</title>
        <authorList>
            <person name="Schulz F."/>
            <person name="Roux S."/>
            <person name="Paez-Espino D."/>
            <person name="Jungbluth S."/>
            <person name="Walsh D.A."/>
            <person name="Denef V.J."/>
            <person name="McMahon K.D."/>
            <person name="Konstantinidis K.T."/>
            <person name="Eloe-Fadrosh E.A."/>
            <person name="Kyrpides N.C."/>
            <person name="Woyke T."/>
        </authorList>
    </citation>
    <scope>NUCLEOTIDE SEQUENCE</scope>
    <source>
        <strain evidence="1">GVMAG-M-3300023179-97</strain>
    </source>
</reference>
<organism evidence="1">
    <name type="scientific">viral metagenome</name>
    <dbReference type="NCBI Taxonomy" id="1070528"/>
    <lineage>
        <taxon>unclassified sequences</taxon>
        <taxon>metagenomes</taxon>
        <taxon>organismal metagenomes</taxon>
    </lineage>
</organism>